<dbReference type="PANTHER" id="PTHR47851:SF1">
    <property type="entry name" value="OS06G0588700 PROTEIN"/>
    <property type="match status" value="1"/>
</dbReference>
<dbReference type="Proteomes" id="UP001341281">
    <property type="component" value="Chromosome 03"/>
</dbReference>
<proteinExistence type="predicted"/>
<dbReference type="AlphaFoldDB" id="A0AAQ3WJE6"/>
<evidence type="ECO:0000259" key="1">
    <source>
        <dbReference type="Pfam" id="PF12776"/>
    </source>
</evidence>
<dbReference type="PANTHER" id="PTHR47851">
    <property type="entry name" value="OS06G0588700 PROTEIN-RELATED"/>
    <property type="match status" value="1"/>
</dbReference>
<evidence type="ECO:0000313" key="2">
    <source>
        <dbReference type="EMBL" id="WVZ63446.1"/>
    </source>
</evidence>
<feature type="domain" description="Myb/SANT-like" evidence="1">
    <location>
        <begin position="5"/>
        <end position="62"/>
    </location>
</feature>
<name>A0AAQ3WJE6_PASNO</name>
<accession>A0AAQ3WJE6</accession>
<dbReference type="EMBL" id="CP144747">
    <property type="protein sequence ID" value="WVZ63446.1"/>
    <property type="molecule type" value="Genomic_DNA"/>
</dbReference>
<reference evidence="2 3" key="1">
    <citation type="submission" date="2024-02" db="EMBL/GenBank/DDBJ databases">
        <title>High-quality chromosome-scale genome assembly of Pensacola bahiagrass (Paspalum notatum Flugge var. saurae).</title>
        <authorList>
            <person name="Vega J.M."/>
            <person name="Podio M."/>
            <person name="Orjuela J."/>
            <person name="Siena L.A."/>
            <person name="Pessino S.C."/>
            <person name="Combes M.C."/>
            <person name="Mariac C."/>
            <person name="Albertini E."/>
            <person name="Pupilli F."/>
            <person name="Ortiz J.P.A."/>
            <person name="Leblanc O."/>
        </authorList>
    </citation>
    <scope>NUCLEOTIDE SEQUENCE [LARGE SCALE GENOMIC DNA]</scope>
    <source>
        <strain evidence="2">R1</strain>
        <tissue evidence="2">Leaf</tissue>
    </source>
</reference>
<organism evidence="2 3">
    <name type="scientific">Paspalum notatum var. saurae</name>
    <dbReference type="NCBI Taxonomy" id="547442"/>
    <lineage>
        <taxon>Eukaryota</taxon>
        <taxon>Viridiplantae</taxon>
        <taxon>Streptophyta</taxon>
        <taxon>Embryophyta</taxon>
        <taxon>Tracheophyta</taxon>
        <taxon>Spermatophyta</taxon>
        <taxon>Magnoliopsida</taxon>
        <taxon>Liliopsida</taxon>
        <taxon>Poales</taxon>
        <taxon>Poaceae</taxon>
        <taxon>PACMAD clade</taxon>
        <taxon>Panicoideae</taxon>
        <taxon>Andropogonodae</taxon>
        <taxon>Paspaleae</taxon>
        <taxon>Paspalinae</taxon>
        <taxon>Paspalum</taxon>
    </lineage>
</organism>
<feature type="non-terminal residue" evidence="2">
    <location>
        <position position="1"/>
    </location>
</feature>
<dbReference type="InterPro" id="IPR024752">
    <property type="entry name" value="Myb/SANT-like_dom"/>
</dbReference>
<gene>
    <name evidence="2" type="ORF">U9M48_013077</name>
</gene>
<protein>
    <recommendedName>
        <fullName evidence="1">Myb/SANT-like domain-containing protein</fullName>
    </recommendedName>
</protein>
<dbReference type="Pfam" id="PF12776">
    <property type="entry name" value="Myb_DNA-bind_3"/>
    <property type="match status" value="1"/>
</dbReference>
<evidence type="ECO:0000313" key="3">
    <source>
        <dbReference type="Proteomes" id="UP001341281"/>
    </source>
</evidence>
<keyword evidence="3" id="KW-1185">Reference proteome</keyword>
<sequence>VDSMQWTPEHLTLVCELFAEQVEKGNRPNTHLNIVGYIEVFDSIELSRTQLKNKWDKLKPEFVA</sequence>